<keyword evidence="3" id="KW-1185">Reference proteome</keyword>
<dbReference type="InterPro" id="IPR009739">
    <property type="entry name" value="LprI-like_N"/>
</dbReference>
<dbReference type="Pfam" id="PF07007">
    <property type="entry name" value="LprI"/>
    <property type="match status" value="1"/>
</dbReference>
<protein>
    <submittedName>
        <fullName evidence="2">DUF1311 domain-containing protein</fullName>
    </submittedName>
</protein>
<evidence type="ECO:0000313" key="3">
    <source>
        <dbReference type="Proteomes" id="UP000576082"/>
    </source>
</evidence>
<name>A0A7X9RRP1_9BACT</name>
<dbReference type="Proteomes" id="UP000576082">
    <property type="component" value="Unassembled WGS sequence"/>
</dbReference>
<reference evidence="2 3" key="1">
    <citation type="submission" date="2020-04" db="EMBL/GenBank/DDBJ databases">
        <title>Flammeovirga sp. SR4, a novel species isolated from seawater.</title>
        <authorList>
            <person name="Wang X."/>
        </authorList>
    </citation>
    <scope>NUCLEOTIDE SEQUENCE [LARGE SCALE GENOMIC DNA]</scope>
    <source>
        <strain evidence="2 3">ATCC 23126</strain>
    </source>
</reference>
<accession>A0A7X9RRP1</accession>
<dbReference type="EMBL" id="JABANE010000019">
    <property type="protein sequence ID" value="NME68088.1"/>
    <property type="molecule type" value="Genomic_DNA"/>
</dbReference>
<dbReference type="AlphaFoldDB" id="A0A7X9RRP1"/>
<proteinExistence type="predicted"/>
<sequence>MRGKHWLIAILINFIGLVSNAQDLSESHINYLKVQIRNSSEARALLRVLNLSTSNRHKIQAEYELDIYLVDQLLKKLIAEEEYPRRSNRATTILEAEYDLLLNKYYNKLMAMLPESYQKESLKKSQRAWIKFRDIEKETMSNINLYDPNTLFIGTIWLDTHNFMKSDLTLKRLKDFYDYMENYYMRTEGI</sequence>
<comment type="caution">
    <text evidence="2">The sequence shown here is derived from an EMBL/GenBank/DDBJ whole genome shotgun (WGS) entry which is preliminary data.</text>
</comment>
<feature type="domain" description="Lysozyme inhibitor LprI-like N-terminal" evidence="1">
    <location>
        <begin position="96"/>
        <end position="175"/>
    </location>
</feature>
<evidence type="ECO:0000259" key="1">
    <source>
        <dbReference type="Pfam" id="PF07007"/>
    </source>
</evidence>
<organism evidence="2 3">
    <name type="scientific">Flammeovirga aprica JL-4</name>
    <dbReference type="NCBI Taxonomy" id="694437"/>
    <lineage>
        <taxon>Bacteria</taxon>
        <taxon>Pseudomonadati</taxon>
        <taxon>Bacteroidota</taxon>
        <taxon>Cytophagia</taxon>
        <taxon>Cytophagales</taxon>
        <taxon>Flammeovirgaceae</taxon>
        <taxon>Flammeovirga</taxon>
    </lineage>
</organism>
<gene>
    <name evidence="2" type="ORF">HHU12_08960</name>
</gene>
<dbReference type="Gene3D" id="1.20.1270.180">
    <property type="match status" value="1"/>
</dbReference>
<evidence type="ECO:0000313" key="2">
    <source>
        <dbReference type="EMBL" id="NME68088.1"/>
    </source>
</evidence>
<dbReference type="RefSeq" id="WP_169656401.1">
    <property type="nucleotide sequence ID" value="NZ_JABANE010000019.1"/>
</dbReference>